<dbReference type="AlphaFoldDB" id="A0A412GET0"/>
<dbReference type="FunFam" id="3.40.390.10:FF:000009">
    <property type="entry name" value="Oligopeptidase A"/>
    <property type="match status" value="1"/>
</dbReference>
<evidence type="ECO:0000313" key="13">
    <source>
        <dbReference type="EMBL" id="RGR93267.1"/>
    </source>
</evidence>
<dbReference type="InterPro" id="IPR014710">
    <property type="entry name" value="RmlC-like_jellyroll"/>
</dbReference>
<dbReference type="GO" id="GO:0005829">
    <property type="term" value="C:cytosol"/>
    <property type="evidence" value="ECO:0007669"/>
    <property type="project" value="TreeGrafter"/>
</dbReference>
<evidence type="ECO:0000256" key="2">
    <source>
        <dbReference type="ARBA" id="ARBA00022670"/>
    </source>
</evidence>
<gene>
    <name evidence="13" type="ORF">DWY20_11635</name>
</gene>
<dbReference type="GO" id="GO:0004180">
    <property type="term" value="F:carboxypeptidase activity"/>
    <property type="evidence" value="ECO:0007669"/>
    <property type="project" value="TreeGrafter"/>
</dbReference>
<dbReference type="InterPro" id="IPR001567">
    <property type="entry name" value="Pept_M3A_M3B_dom"/>
</dbReference>
<evidence type="ECO:0000256" key="4">
    <source>
        <dbReference type="ARBA" id="ARBA00022801"/>
    </source>
</evidence>
<keyword evidence="8" id="KW-0238">DNA-binding</keyword>
<dbReference type="InterPro" id="IPR024079">
    <property type="entry name" value="MetalloPept_cat_dom_sf"/>
</dbReference>
<dbReference type="InterPro" id="IPR000595">
    <property type="entry name" value="cNMP-bd_dom"/>
</dbReference>
<dbReference type="CDD" id="cd00038">
    <property type="entry name" value="CAP_ED"/>
    <property type="match status" value="1"/>
</dbReference>
<dbReference type="GO" id="GO:0004222">
    <property type="term" value="F:metalloendopeptidase activity"/>
    <property type="evidence" value="ECO:0007669"/>
    <property type="project" value="InterPro"/>
</dbReference>
<dbReference type="GO" id="GO:0046872">
    <property type="term" value="F:metal ion binding"/>
    <property type="evidence" value="ECO:0007669"/>
    <property type="project" value="UniProtKB-UniRule"/>
</dbReference>
<sequence length="911" mass="105843">MPMQSTMYDKLLLLPLFQGLCKEDFTSILEKVRLHFQKYTAGSRIVKQGDYCNNIIFILQGEIRAESVDHTYHYTIHETLESPQIIEPYSLFGMYPQYTASYYAHTNVNAITIDKAYILSELNKYEIFQLNYLNMLSNRAQTVYRKLKSPHASDTLDKIVNFMQLRCITPTGEKKLQIRMEDLAEQIDDTRINVSKVLNELKDGGVIRLSRRIIDIPDMETLSNYKENKKTLFMENPFLQPYTTPHGTVPFDKIELVHYEPAIREGISQEDKEINDIISNPEKPTFKNTILALEQSGKLLDQVTTVMFNLMSAETCNELDEIAEKMMPLLSEHSNNISLNEKLFERVKQVYEERKNLKLTPEELRLLEKTYDGFVRNGANLSEEDKVTFRKISTELSSLTLRFSQNHLKETNSYELLLDSEEQLKGLPESIIEAAAHTAKEKGKNGWIITLQAPSYVPFMKYSENRELRRKLYMAYNTQCIHDNEQNNEDVVKQLVNLRMQLAQLLGFKNYADYALRKRMAENSERVYQLLDQLLEAYTPTAREEVKEIEALAQRTEGKDFQLMPWDFSYYAEKLKNEKFNLDEEALRPYFELSRVKEGVFGLATRLYGVSFKENKDIPVYHPDVQAYEVYDKDGSYLAVLYTDFHPRAGKRSGAWMTSYKEQWIEANGTNSRPHVSVTMNFTKPTPNKPALLTFSEVNTFLHEFGHALHGIFANTRFKSMSGTNVYWDFVELPSQIMENFAIEKDFLNTFARHYQTNESIPEELLQRIIDASNFNVAYACLRQISFGLLDMAWYTRDKAFDGDVREYEREAWKRTQLLPPVKETCMTVQFGHIMSGGYSAGYYSYKWAEVLDADAFSVFKEKGIFNQDVAQSFRDNILSKGGTEHPMTLYKRFRGQEPTIHALLKRNGIK</sequence>
<comment type="caution">
    <text evidence="13">The sequence shown here is derived from an EMBL/GenBank/DDBJ whole genome shotgun (WGS) entry which is preliminary data.</text>
</comment>
<evidence type="ECO:0000256" key="10">
    <source>
        <dbReference type="RuleBase" id="RU003435"/>
    </source>
</evidence>
<proteinExistence type="inferred from homology"/>
<dbReference type="Gene3D" id="1.10.1370.10">
    <property type="entry name" value="Neurolysin, domain 3"/>
    <property type="match status" value="1"/>
</dbReference>
<keyword evidence="7 10" id="KW-0482">Metalloprotease</keyword>
<evidence type="ECO:0000256" key="6">
    <source>
        <dbReference type="ARBA" id="ARBA00023015"/>
    </source>
</evidence>
<dbReference type="InterPro" id="IPR024080">
    <property type="entry name" value="Neurolysin/TOP_N"/>
</dbReference>
<dbReference type="PANTHER" id="PTHR43660:SF1">
    <property type="entry name" value="DIPEPTIDYL CARBOXYPEPTIDASE"/>
    <property type="match status" value="1"/>
</dbReference>
<dbReference type="GO" id="GO:0006508">
    <property type="term" value="P:proteolysis"/>
    <property type="evidence" value="ECO:0007669"/>
    <property type="project" value="UniProtKB-KW"/>
</dbReference>
<evidence type="ECO:0000256" key="5">
    <source>
        <dbReference type="ARBA" id="ARBA00022833"/>
    </source>
</evidence>
<accession>A0A412GET0</accession>
<evidence type="ECO:0000256" key="1">
    <source>
        <dbReference type="ARBA" id="ARBA00006040"/>
    </source>
</evidence>
<dbReference type="SUPFAM" id="SSF55486">
    <property type="entry name" value="Metalloproteases ('zincins'), catalytic domain"/>
    <property type="match status" value="1"/>
</dbReference>
<dbReference type="Gene3D" id="1.20.1050.40">
    <property type="entry name" value="Endopeptidase. Chain P, domain 1"/>
    <property type="match status" value="1"/>
</dbReference>
<dbReference type="PROSITE" id="PS50042">
    <property type="entry name" value="CNMP_BINDING_3"/>
    <property type="match status" value="1"/>
</dbReference>
<dbReference type="InterPro" id="IPR045090">
    <property type="entry name" value="Pept_M3A_M3B"/>
</dbReference>
<evidence type="ECO:0000256" key="8">
    <source>
        <dbReference type="ARBA" id="ARBA00023125"/>
    </source>
</evidence>
<evidence type="ECO:0000256" key="11">
    <source>
        <dbReference type="SAM" id="Coils"/>
    </source>
</evidence>
<dbReference type="Proteomes" id="UP000285864">
    <property type="component" value="Unassembled WGS sequence"/>
</dbReference>
<dbReference type="CDD" id="cd06456">
    <property type="entry name" value="M3A_DCP"/>
    <property type="match status" value="1"/>
</dbReference>
<dbReference type="InterPro" id="IPR018488">
    <property type="entry name" value="cNMP-bd_CS"/>
</dbReference>
<evidence type="ECO:0000259" key="12">
    <source>
        <dbReference type="PROSITE" id="PS50042"/>
    </source>
</evidence>
<dbReference type="SUPFAM" id="SSF46785">
    <property type="entry name" value="Winged helix' DNA-binding domain"/>
    <property type="match status" value="1"/>
</dbReference>
<dbReference type="Pfam" id="PF01432">
    <property type="entry name" value="Peptidase_M3"/>
    <property type="match status" value="1"/>
</dbReference>
<evidence type="ECO:0000256" key="7">
    <source>
        <dbReference type="ARBA" id="ARBA00023049"/>
    </source>
</evidence>
<dbReference type="SUPFAM" id="SSF51206">
    <property type="entry name" value="cAMP-binding domain-like"/>
    <property type="match status" value="1"/>
</dbReference>
<evidence type="ECO:0000256" key="3">
    <source>
        <dbReference type="ARBA" id="ARBA00022723"/>
    </source>
</evidence>
<keyword evidence="11" id="KW-0175">Coiled coil</keyword>
<evidence type="ECO:0000256" key="9">
    <source>
        <dbReference type="ARBA" id="ARBA00023163"/>
    </source>
</evidence>
<comment type="similarity">
    <text evidence="1 10">Belongs to the peptidase M3 family.</text>
</comment>
<dbReference type="Pfam" id="PF13545">
    <property type="entry name" value="HTH_Crp_2"/>
    <property type="match status" value="1"/>
</dbReference>
<keyword evidence="5 10" id="KW-0862">Zinc</keyword>
<dbReference type="PROSITE" id="PS00888">
    <property type="entry name" value="CNMP_BINDING_1"/>
    <property type="match status" value="1"/>
</dbReference>
<name>A0A412GET0_9BACT</name>
<dbReference type="Pfam" id="PF00027">
    <property type="entry name" value="cNMP_binding"/>
    <property type="match status" value="1"/>
</dbReference>
<dbReference type="GO" id="GO:0006355">
    <property type="term" value="P:regulation of DNA-templated transcription"/>
    <property type="evidence" value="ECO:0007669"/>
    <property type="project" value="InterPro"/>
</dbReference>
<dbReference type="InterPro" id="IPR024077">
    <property type="entry name" value="Neurolysin/TOP_dom2"/>
</dbReference>
<organism evidence="13 14">
    <name type="scientific">Phocaeicola coprocola</name>
    <dbReference type="NCBI Taxonomy" id="310298"/>
    <lineage>
        <taxon>Bacteria</taxon>
        <taxon>Pseudomonadati</taxon>
        <taxon>Bacteroidota</taxon>
        <taxon>Bacteroidia</taxon>
        <taxon>Bacteroidales</taxon>
        <taxon>Bacteroidaceae</taxon>
        <taxon>Phocaeicola</taxon>
    </lineage>
</organism>
<feature type="coiled-coil region" evidence="11">
    <location>
        <begin position="173"/>
        <end position="200"/>
    </location>
</feature>
<keyword evidence="3 10" id="KW-0479">Metal-binding</keyword>
<protein>
    <submittedName>
        <fullName evidence="13">Peptidase M3</fullName>
    </submittedName>
</protein>
<dbReference type="InterPro" id="IPR036390">
    <property type="entry name" value="WH_DNA-bd_sf"/>
</dbReference>
<dbReference type="EMBL" id="QRUU01000056">
    <property type="protein sequence ID" value="RGR93267.1"/>
    <property type="molecule type" value="Genomic_DNA"/>
</dbReference>
<reference evidence="13 14" key="1">
    <citation type="submission" date="2018-08" db="EMBL/GenBank/DDBJ databases">
        <title>A genome reference for cultivated species of the human gut microbiota.</title>
        <authorList>
            <person name="Zou Y."/>
            <person name="Xue W."/>
            <person name="Luo G."/>
        </authorList>
    </citation>
    <scope>NUCLEOTIDE SEQUENCE [LARGE SCALE GENOMIC DNA]</scope>
    <source>
        <strain evidence="13 14">AF24-2</strain>
    </source>
</reference>
<comment type="cofactor">
    <cofactor evidence="10">
        <name>Zn(2+)</name>
        <dbReference type="ChEBI" id="CHEBI:29105"/>
    </cofactor>
    <text evidence="10">Binds 1 zinc ion.</text>
</comment>
<dbReference type="InterPro" id="IPR012318">
    <property type="entry name" value="HTH_CRP"/>
</dbReference>
<dbReference type="InterPro" id="IPR034005">
    <property type="entry name" value="M3A_DCP"/>
</dbReference>
<feature type="domain" description="Cyclic nucleotide-binding" evidence="12">
    <location>
        <begin position="16"/>
        <end position="115"/>
    </location>
</feature>
<dbReference type="Gene3D" id="3.40.390.10">
    <property type="entry name" value="Collagenase (Catalytic Domain)"/>
    <property type="match status" value="1"/>
</dbReference>
<keyword evidence="4 10" id="KW-0378">Hydrolase</keyword>
<dbReference type="InterPro" id="IPR018490">
    <property type="entry name" value="cNMP-bd_dom_sf"/>
</dbReference>
<keyword evidence="2 10" id="KW-0645">Protease</keyword>
<keyword evidence="14" id="KW-1185">Reference proteome</keyword>
<keyword evidence="6" id="KW-0805">Transcription regulation</keyword>
<dbReference type="GO" id="GO:0003677">
    <property type="term" value="F:DNA binding"/>
    <property type="evidence" value="ECO:0007669"/>
    <property type="project" value="UniProtKB-KW"/>
</dbReference>
<keyword evidence="9" id="KW-0804">Transcription</keyword>
<evidence type="ECO:0000313" key="14">
    <source>
        <dbReference type="Proteomes" id="UP000285864"/>
    </source>
</evidence>
<dbReference type="Gene3D" id="2.60.120.10">
    <property type="entry name" value="Jelly Rolls"/>
    <property type="match status" value="1"/>
</dbReference>
<dbReference type="PANTHER" id="PTHR43660">
    <property type="entry name" value="DIPEPTIDYL CARBOXYPEPTIDASE"/>
    <property type="match status" value="1"/>
</dbReference>